<feature type="region of interest" description="Disordered" evidence="1">
    <location>
        <begin position="1103"/>
        <end position="1136"/>
    </location>
</feature>
<feature type="region of interest" description="Disordered" evidence="1">
    <location>
        <begin position="817"/>
        <end position="878"/>
    </location>
</feature>
<proteinExistence type="predicted"/>
<evidence type="ECO:0000259" key="2">
    <source>
        <dbReference type="Pfam" id="PF09133"/>
    </source>
</evidence>
<feature type="compositionally biased region" description="Basic and acidic residues" evidence="1">
    <location>
        <begin position="348"/>
        <end position="366"/>
    </location>
</feature>
<reference evidence="3 4" key="1">
    <citation type="submission" date="2019-07" db="EMBL/GenBank/DDBJ databases">
        <title>Genomics analysis of Aphanomyces spp. identifies a new class of oomycete effector associated with host adaptation.</title>
        <authorList>
            <person name="Gaulin E."/>
        </authorList>
    </citation>
    <scope>NUCLEOTIDE SEQUENCE [LARGE SCALE GENOMIC DNA]</scope>
    <source>
        <strain evidence="3 4">ATCC 201684</strain>
    </source>
</reference>
<accession>A0A6G0WSI8</accession>
<sequence>MDPDASSNLNVVQNGVVFRMRPATSMWSSPAPTLVPKNLVENVASVTEKPASETGTTSTAQPPLSSREAFNALCQKSPMPKILCAKVQQVTANGMSPATAQTPVALTPVGQRRRYIFRPAASPAPSLTTSVESQTTSAVSTDVLPPKTSSATTIQPLTSISMPGFVTPTKPPPTDQNTSISMNHVISAKPPTPLRFPVSSTRASTQRPEPGMTVSKAQNSQIRTPVKSTSTNNPFSVPSSSPHSPVRSDKQVKTRLSFDPDEEPSLQKKEHVQQSTTDASLMVNPNEASKSLATHVSVSLDVHGDEARSMSTVPSVIDVANSPEPSTENSFLKLSKKMSSSKQIEVTPVKETKGSPDVQQESKHNSNNEPLEAPSQETRTRVVPESINEAHEELASKKENISVLKPSKAKITTPQRPSTTPNKIKKSPGSIAARKNKPATPAPSSKVSKLTKIVSPLVDTNREVKLPSPPKELPENSVLTTQLLLSSPSTPRGKVALKKRGRQSRSEDELTPTKFRRLKQTHETEVTKTVSVRRDLEKKGQTKHGKNSMKSPAGKTKLPTTTSSLRDTRSTPDKSQARGVSAGKKTYNSLEEVSDGSPWKNSPMEDPTPSRERQLNKKSFTSTQEEEVANFLSFDEDDDDGAERNTLALRKWYVVWPVPEKNGSMRLIIRGLMGSKKASHELLRMKGPRQFISNKEKAITLVGSMDEDKCISQGMPQRFINYFAQGIPAGWMNKVLVPIKKMTPTKTIASLSAFLDSASEKEDQIEEEEEKSFSDASVDIDRISQRSPAVSVGRKLTPKKRLSYDFVSESSVHIQSPKQFGTPTKRVVPIGPSARSPAVSVRRKQYLESPKVKSTPSKQVVPVGSATKRTRSGREVQSTKDWWKIEAPVLKSISVPSRGPEKEREDDETDVWTSSQLNSLKQAINEVDPKERNYWDKVALYVDKKTGAQCQAKQFEDLGSAKKNRQPARQKQTHQALSKAGTQKFKKQVRQFVQHSEATYADDVWVPSREVEAKAMKTPQSIKKFKQKFKESSSDESDPELLAPISSSRRDDVDKYVVQFRQKKQGQPIARKKQWADDDSDNGIDLRSTARIGARKLEGVLTPRGSTKVRVLRNDDSSDESFDAGEMDSSDASDSY</sequence>
<dbReference type="Proteomes" id="UP000481153">
    <property type="component" value="Unassembled WGS sequence"/>
</dbReference>
<keyword evidence="4" id="KW-1185">Reference proteome</keyword>
<feature type="region of interest" description="Disordered" evidence="1">
    <location>
        <begin position="1026"/>
        <end position="1048"/>
    </location>
</feature>
<name>A0A6G0WSI8_9STRA</name>
<comment type="caution">
    <text evidence="3">The sequence shown here is derived from an EMBL/GenBank/DDBJ whole genome shotgun (WGS) entry which is preliminary data.</text>
</comment>
<feature type="domain" description="SANTA" evidence="2">
    <location>
        <begin position="648"/>
        <end position="732"/>
    </location>
</feature>
<feature type="compositionally biased region" description="Acidic residues" evidence="1">
    <location>
        <begin position="1117"/>
        <end position="1136"/>
    </location>
</feature>
<feature type="compositionally biased region" description="Basic and acidic residues" evidence="1">
    <location>
        <begin position="378"/>
        <end position="400"/>
    </location>
</feature>
<feature type="region of interest" description="Disordered" evidence="1">
    <location>
        <begin position="187"/>
        <end position="282"/>
    </location>
</feature>
<feature type="compositionally biased region" description="Polar residues" evidence="1">
    <location>
        <begin position="410"/>
        <end position="422"/>
    </location>
</feature>
<evidence type="ECO:0000256" key="1">
    <source>
        <dbReference type="SAM" id="MobiDB-lite"/>
    </source>
</evidence>
<dbReference type="Pfam" id="PF09133">
    <property type="entry name" value="SANTA"/>
    <property type="match status" value="1"/>
</dbReference>
<organism evidence="3 4">
    <name type="scientific">Aphanomyces euteiches</name>
    <dbReference type="NCBI Taxonomy" id="100861"/>
    <lineage>
        <taxon>Eukaryota</taxon>
        <taxon>Sar</taxon>
        <taxon>Stramenopiles</taxon>
        <taxon>Oomycota</taxon>
        <taxon>Saprolegniomycetes</taxon>
        <taxon>Saprolegniales</taxon>
        <taxon>Verrucalvaceae</taxon>
        <taxon>Aphanomyces</taxon>
    </lineage>
</organism>
<dbReference type="AlphaFoldDB" id="A0A6G0WSI8"/>
<feature type="region of interest" description="Disordered" evidence="1">
    <location>
        <begin position="956"/>
        <end position="985"/>
    </location>
</feature>
<evidence type="ECO:0000313" key="3">
    <source>
        <dbReference type="EMBL" id="KAF0730452.1"/>
    </source>
</evidence>
<feature type="compositionally biased region" description="Basic and acidic residues" evidence="1">
    <location>
        <begin position="520"/>
        <end position="540"/>
    </location>
</feature>
<dbReference type="Gene3D" id="1.10.10.60">
    <property type="entry name" value="Homeodomain-like"/>
    <property type="match status" value="1"/>
</dbReference>
<feature type="compositionally biased region" description="Low complexity" evidence="1">
    <location>
        <begin position="477"/>
        <end position="490"/>
    </location>
</feature>
<feature type="compositionally biased region" description="Basic and acidic residues" evidence="1">
    <location>
        <begin position="566"/>
        <end position="576"/>
    </location>
</feature>
<feature type="compositionally biased region" description="Polar residues" evidence="1">
    <location>
        <begin position="215"/>
        <end position="227"/>
    </location>
</feature>
<gene>
    <name evidence="3" type="ORF">Ae201684_012152</name>
</gene>
<dbReference type="InterPro" id="IPR015216">
    <property type="entry name" value="SANTA"/>
</dbReference>
<feature type="region of interest" description="Disordered" evidence="1">
    <location>
        <begin position="461"/>
        <end position="623"/>
    </location>
</feature>
<protein>
    <recommendedName>
        <fullName evidence="2">SANTA domain-containing protein</fullName>
    </recommendedName>
</protein>
<dbReference type="VEuPathDB" id="FungiDB:AeMF1_015938"/>
<feature type="region of interest" description="Disordered" evidence="1">
    <location>
        <begin position="320"/>
        <end position="448"/>
    </location>
</feature>
<feature type="compositionally biased region" description="Low complexity" evidence="1">
    <location>
        <begin position="228"/>
        <end position="245"/>
    </location>
</feature>
<dbReference type="EMBL" id="VJMJ01000154">
    <property type="protein sequence ID" value="KAF0730452.1"/>
    <property type="molecule type" value="Genomic_DNA"/>
</dbReference>
<feature type="compositionally biased region" description="Polar residues" evidence="1">
    <location>
        <begin position="198"/>
        <end position="207"/>
    </location>
</feature>
<feature type="region of interest" description="Disordered" evidence="1">
    <location>
        <begin position="1061"/>
        <end position="1087"/>
    </location>
</feature>
<feature type="compositionally biased region" description="Basic residues" evidence="1">
    <location>
        <begin position="962"/>
        <end position="972"/>
    </location>
</feature>
<feature type="compositionally biased region" description="Basic and acidic residues" evidence="1">
    <location>
        <begin position="246"/>
        <end position="258"/>
    </location>
</feature>
<evidence type="ECO:0000313" key="4">
    <source>
        <dbReference type="Proteomes" id="UP000481153"/>
    </source>
</evidence>